<evidence type="ECO:0000259" key="3">
    <source>
        <dbReference type="Pfam" id="PF20622"/>
    </source>
</evidence>
<keyword evidence="5" id="KW-1185">Reference proteome</keyword>
<dbReference type="Pfam" id="PF20622">
    <property type="entry name" value="Big_15"/>
    <property type="match status" value="14"/>
</dbReference>
<feature type="domain" description="Bacterial Ig" evidence="3">
    <location>
        <begin position="1676"/>
        <end position="1752"/>
    </location>
</feature>
<dbReference type="Gene3D" id="2.60.40.10">
    <property type="entry name" value="Immunoglobulins"/>
    <property type="match status" value="15"/>
</dbReference>
<feature type="transmembrane region" description="Helical" evidence="1">
    <location>
        <begin position="12"/>
        <end position="31"/>
    </location>
</feature>
<keyword evidence="1" id="KW-0812">Transmembrane</keyword>
<protein>
    <recommendedName>
        <fullName evidence="6">Cell wall-associated protease</fullName>
    </recommendedName>
</protein>
<feature type="domain" description="Bacterial Ig" evidence="2">
    <location>
        <begin position="480"/>
        <end position="558"/>
    </location>
</feature>
<reference evidence="4 5" key="1">
    <citation type="journal article" date="2014" name="Int. J. Syst. Evol. Microbiol.">
        <title>Listeria floridensis sp. nov., Listeria aquatica sp. nov., Listeria cornellensis sp. nov., Listeria riparia sp. nov. and Listeria grandensis sp. nov., from agricultural and natural environments.</title>
        <authorList>
            <person name="den Bakker H.C."/>
            <person name="Warchocki S."/>
            <person name="Wright E.M."/>
            <person name="Allred A.F."/>
            <person name="Ahlstrom C."/>
            <person name="Manuel C.S."/>
            <person name="Stasiewicz M.J."/>
            <person name="Burrell A."/>
            <person name="Roof S."/>
            <person name="Strawn L."/>
            <person name="Fortes E.D."/>
            <person name="Nightingale K.K."/>
            <person name="Kephart D."/>
            <person name="Wiedmann M."/>
        </authorList>
    </citation>
    <scope>NUCLEOTIDE SEQUENCE [LARGE SCALE GENOMIC DNA]</scope>
    <source>
        <strain evidence="4 5">FSL S10-1187</strain>
    </source>
</reference>
<organism evidence="4 5">
    <name type="scientific">Listeria floridensis FSL S10-1187</name>
    <dbReference type="NCBI Taxonomy" id="1265817"/>
    <lineage>
        <taxon>Bacteria</taxon>
        <taxon>Bacillati</taxon>
        <taxon>Bacillota</taxon>
        <taxon>Bacilli</taxon>
        <taxon>Bacillales</taxon>
        <taxon>Listeriaceae</taxon>
        <taxon>Listeria</taxon>
    </lineage>
</organism>
<feature type="domain" description="Bacterial Ig" evidence="2">
    <location>
        <begin position="987"/>
        <end position="1065"/>
    </location>
</feature>
<feature type="domain" description="Bacterial Ig" evidence="2">
    <location>
        <begin position="317"/>
        <end position="395"/>
    </location>
</feature>
<feature type="domain" description="Bacterial Ig" evidence="2">
    <location>
        <begin position="1240"/>
        <end position="1320"/>
    </location>
</feature>
<keyword evidence="1" id="KW-1133">Transmembrane helix</keyword>
<feature type="domain" description="Bacterial Ig" evidence="3">
    <location>
        <begin position="1763"/>
        <end position="1844"/>
    </location>
</feature>
<dbReference type="RefSeq" id="WP_036097223.1">
    <property type="nucleotide sequence ID" value="NZ_AODF01000014.1"/>
</dbReference>
<comment type="caution">
    <text evidence="4">The sequence shown here is derived from an EMBL/GenBank/DDBJ whole genome shotgun (WGS) entry which is preliminary data.</text>
</comment>
<feature type="domain" description="Bacterial Ig" evidence="2">
    <location>
        <begin position="231"/>
        <end position="288"/>
    </location>
</feature>
<dbReference type="Pfam" id="PF17936">
    <property type="entry name" value="Big_6"/>
    <property type="match status" value="15"/>
</dbReference>
<evidence type="ECO:0000313" key="4">
    <source>
        <dbReference type="EMBL" id="EUJ32050.1"/>
    </source>
</evidence>
<feature type="domain" description="Bacterial Ig" evidence="3">
    <location>
        <begin position="2727"/>
        <end position="2798"/>
    </location>
</feature>
<feature type="domain" description="Bacterial Ig" evidence="2">
    <location>
        <begin position="732"/>
        <end position="810"/>
    </location>
</feature>
<feature type="domain" description="Bacterial Ig" evidence="2">
    <location>
        <begin position="405"/>
        <end position="477"/>
    </location>
</feature>
<feature type="domain" description="Bacterial Ig" evidence="3">
    <location>
        <begin position="2205"/>
        <end position="2283"/>
    </location>
</feature>
<feature type="domain" description="Bacterial Ig" evidence="2">
    <location>
        <begin position="1071"/>
        <end position="1152"/>
    </location>
</feature>
<accession>A0ABN0RFE7</accession>
<feature type="domain" description="Bacterial Ig" evidence="2">
    <location>
        <begin position="1327"/>
        <end position="1397"/>
    </location>
</feature>
<feature type="domain" description="Bacterial Ig" evidence="3">
    <location>
        <begin position="1498"/>
        <end position="1575"/>
    </location>
</feature>
<feature type="domain" description="Bacterial Ig" evidence="2">
    <location>
        <begin position="817"/>
        <end position="895"/>
    </location>
</feature>
<name>A0ABN0RFE7_9LIST</name>
<feature type="domain" description="Bacterial Ig" evidence="3">
    <location>
        <begin position="2557"/>
        <end position="2632"/>
    </location>
</feature>
<dbReference type="NCBIfam" id="NF033510">
    <property type="entry name" value="Ca_tandemer"/>
    <property type="match status" value="5"/>
</dbReference>
<evidence type="ECO:0000259" key="2">
    <source>
        <dbReference type="Pfam" id="PF17936"/>
    </source>
</evidence>
<dbReference type="Proteomes" id="UP000019249">
    <property type="component" value="Unassembled WGS sequence"/>
</dbReference>
<feature type="domain" description="Bacterial Ig" evidence="3">
    <location>
        <begin position="2378"/>
        <end position="2457"/>
    </location>
</feature>
<dbReference type="InterPro" id="IPR046746">
    <property type="entry name" value="Big_15"/>
</dbReference>
<feature type="domain" description="Bacterial Ig" evidence="2">
    <location>
        <begin position="1156"/>
        <end position="1233"/>
    </location>
</feature>
<feature type="domain" description="Bacterial Ig" evidence="3">
    <location>
        <begin position="2465"/>
        <end position="2546"/>
    </location>
</feature>
<sequence>MGRKQKRLASKILKIAAAAAIFSSTVTGTFLGKNVVPDKESEAASYIVPQGAMTQAQANMFQSAQSDAYSQYNSSLKTLDYTATKSIARFNIGFPRTTTNIQVGKKYRVMYVVDANVSANYGVQWMPMPGGSSASGFYFNNLAGQAQTQPALTLNEYNPSKWSATDIVSLNTNNIMKFDVKVNNLVEGINPHGYIIAFKKVEGTAIPSWSVRLKAAYIFELDNNGAVVLPDPTINKIRDTDTVATGTAMAGSTVYIYNSQQQQIGSGTADANGNYSIGIPRQPAGSVVYADYVISVPNDSTYHSKRVNTVVVDETPPNAPTINAVWDTDTIVTGTAEANSYVELKVNGSVIGSGYANSSGSYSITVPRQTMGTVISATSRDAAGNVSQPASTVVQGAAIKTPTINQPVSDQDTIVTGVADPYATVTLTINGAQYVGTANSSGNYSITIPKQVAGTVITAQATLNGKTSGTSSAVVVDKTAPNAPTINSVTDQDTIVTGTAEPNSTVILKVNGVEIGRGPANSSGNYSITIPKQVAGTQITATATDAAGNVSGPASTIVTGTALGTPTINTVTDQDTIVTGKTEPNASVTLRIPSTGATYTGTADSNGNYSIIIPKQVAGTVIEVYAQKDGKTSPTANTTVVGTALPTPTINTVTDQDTLVTGKTEPNASVTLRIPQTDGSTLTWTGTADSNGNYAISISKQKEGTVIEVYAQKDGKTSPTANTTVIGTTLPTPTINQVTDQDTVVTGKTEPNANVTLRIPQAGGGYLNYTGTADSNGNYSITIPKQKEGQIIEVSAAKDGKTSPTANTTVIGTALPTPTINSVTDQDTVVTGKTEPNASVTLRIPQTGGGYLTFNGTADSNGNYSITIPKQAEGTVIEVYAQKDGKTSPTANTTVIGTTLPTPTINQVTDQDTLVTGKTEPNASVTLRIPQTSGGYLTYTGTADASGNYAIAIPKQKEGQIIEVSAAKDGKTSPTANTTVIGTALPTPTINQVTDQDTVVTGKTEPNANVTLRIPQTGGGYLTFDGTADSNGNYSITIPKQVAGTVIEVSAAKDGKTSPTANTTVIRTALDAPTINRVTDQDTVVTGKTEPNATVTLRIPQAGGGYLTYTGTADSSGNYSITIPKQAAGTVIQASAALNGLTSPNASTTVVDVTPPDAPTINPITDQDTTISGQAEPLSTVTIYANGVRVGQTTAGSNGSYSMTIPKQVEGTIMSATATDAAGNTSERGFATVTGTALPTPTINEVTDQDTVVTGKTEPGATVIITIPQAGGGSLVYSGVADANGNYSIPIAKQPAGTVIQAQATLGNKTSGTAQTTVVDKTAPTITLGAINDDQTSVTGQTEAGAIVKIYANGNQIAQGTAGANGAYTITIPKQTAGTTVTATATDAAGNVSSPAMQVVTSNPLAPPTINTVMDTDNKVTGTAVPNATVTLRIPQADGSALVYTGTADSSGNYSITISPQKAGTTIEATASLNGKTSTSVSTIVQASPVKDYSLTVPASYTIGTSSIAGTYGKDVAYVRLSVNGTVVSQATLDGNGNYVFNNISSFITKNSDVVEVLALDSSFVEQNRKSIPVTGEVVKDYSLTAPASYTIGNGTISGTYGKDISKVRLWVNGTVVAQATTDGNGNYTFNNVNNFVTKTTDVVQVVGVDSQYVERNRLTVPVVGQDLKDYSLTAPANYTIGGKTISGTYGKDISKVRLWVNGAVVAQATTDGNGNYTFNNVDSFITKKSDVVEVVGVDSQYVERNRKPVTVIGTDVMDYSLTVNQNPYVIGTSTALTGTYGKDLSKVRLFVNGAVVAQATTDSNGNYTFPNAAQFITSSTDTVKVVGVDSQYIQRAEKPVTVQGGINYDYSLTADPYKLNQANLTGTYGKDIYKVRLVVNGTIVRQAETDGNGNYTFPNVASFIQPGDTVEVVGVDSRYAEKARIPVNVEDDLDYKLTVNQNPYIIGTSTALTGTYGKDLSRVRLFVNGTVVAQAQTDGAGNYTFPNAAQYITSSSDVVKVVGVDSTFAQRAEAPVNVQGAINYDYSLTADRYELNQADLTGTYGKDIYKVRLVVNGAIVRQAETDGNGNYKFPNVASYIQPGDKVEVVGVDSRYQEQARIPVTVEDNRDYSLTVNQNPYLIGTSTALTGTYGDDISRVRLIVNGETVAQAQTDGAGNYTFPNAANFIKSNTDVVKVVGVDSAFAQQAEVPVNVQGSINYDYSLTADPYKLNQANLTGNYGKDIAYVRLVVNDQIVRQAELDGNGNYTFPNVASYIKAGDKVEVVGIDSSFAEKARIPVNVNENLDYSLTATPNPYTIGTSTTISGKYGEDLTQVRLVVNGTVVTQAQLDGNGNYTIPNAAQYIKADTDKVEVVGVDNQFVQQASQTITIQRPYDYSLTADSYRLNQADLTGTYGADIARVRIFINGVVVTQAQLDGNGNYTFPNIGSRIKAGDLVEIVGVDDKFAEKARIQVTVDEQLDYALTVNENPYTIGSSTSLSGTYGDDITRVRLEVNGVAVTQAQLDGNGNYSIPNAAQYIKADTDVVRVVGVDQQSAEQASVTVNVVSIPKDYSLTAPASYELGTKTITGTYGADIAGVRLVVNGEEKAQAQLNNGTYTFPNADTYITSGSDIVKVVGVDSSAQEQASKNVTVIVPKDYSLTVDEYKIGQDALTGTYGKDITAVRLYKDGALVVNRNVDGTGKYTFPEAYAQIKDDGALYEVIGVDSTNTIQVRKTVTPNGSLDFASTANPYTFGDSTITGTYGSDVARIQLVVNGTVKRLATLSGGTFSASAAGILSTDKVQLYIQDSHFITRQTIDIQN</sequence>
<feature type="domain" description="Bacterial Ig" evidence="3">
    <location>
        <begin position="2115"/>
        <end position="2196"/>
    </location>
</feature>
<keyword evidence="1" id="KW-0472">Membrane</keyword>
<feature type="domain" description="Bacterial Ig" evidence="3">
    <location>
        <begin position="2291"/>
        <end position="2372"/>
    </location>
</feature>
<evidence type="ECO:0000313" key="5">
    <source>
        <dbReference type="Proteomes" id="UP000019249"/>
    </source>
</evidence>
<feature type="domain" description="Bacterial Ig" evidence="2">
    <location>
        <begin position="565"/>
        <end position="640"/>
    </location>
</feature>
<feature type="domain" description="Bacterial Ig" evidence="3">
    <location>
        <begin position="1587"/>
        <end position="1655"/>
    </location>
</feature>
<evidence type="ECO:0008006" key="6">
    <source>
        <dbReference type="Google" id="ProtNLM"/>
    </source>
</evidence>
<dbReference type="InterPro" id="IPR013783">
    <property type="entry name" value="Ig-like_fold"/>
</dbReference>
<feature type="domain" description="Bacterial Ig" evidence="2">
    <location>
        <begin position="647"/>
        <end position="725"/>
    </location>
</feature>
<feature type="domain" description="Bacterial Ig" evidence="3">
    <location>
        <begin position="1939"/>
        <end position="2020"/>
    </location>
</feature>
<evidence type="ECO:0000256" key="1">
    <source>
        <dbReference type="SAM" id="Phobius"/>
    </source>
</evidence>
<feature type="domain" description="Bacterial Ig" evidence="2">
    <location>
        <begin position="902"/>
        <end position="980"/>
    </location>
</feature>
<dbReference type="EMBL" id="AODF01000014">
    <property type="protein sequence ID" value="EUJ32050.1"/>
    <property type="molecule type" value="Genomic_DNA"/>
</dbReference>
<proteinExistence type="predicted"/>
<gene>
    <name evidence="4" type="ORF">MFLO_07682</name>
</gene>
<dbReference type="InterPro" id="IPR041498">
    <property type="entry name" value="Big_6"/>
</dbReference>
<feature type="domain" description="Bacterial Ig" evidence="3">
    <location>
        <begin position="1853"/>
        <end position="1931"/>
    </location>
</feature>
<feature type="domain" description="Bacterial Ig" evidence="3">
    <location>
        <begin position="2028"/>
        <end position="2107"/>
    </location>
</feature>
<feature type="domain" description="Bacterial Ig" evidence="2">
    <location>
        <begin position="1407"/>
        <end position="1483"/>
    </location>
</feature>